<evidence type="ECO:0000313" key="2">
    <source>
        <dbReference type="EMBL" id="GED08366.1"/>
    </source>
</evidence>
<comment type="caution">
    <text evidence="2">The sequence shown here is derived from an EMBL/GenBank/DDBJ whole genome shotgun (WGS) entry which is preliminary data.</text>
</comment>
<proteinExistence type="predicted"/>
<dbReference type="AlphaFoldDB" id="A0A4Y4DTS8"/>
<dbReference type="EMBL" id="BJNZ01000002">
    <property type="protein sequence ID" value="GED08366.1"/>
    <property type="molecule type" value="Genomic_DNA"/>
</dbReference>
<reference evidence="2 3" key="1">
    <citation type="submission" date="2019-06" db="EMBL/GenBank/DDBJ databases">
        <title>Whole genome shotgun sequence of Cellulosimicrobium cellulans NBRC 15516.</title>
        <authorList>
            <person name="Hosoyama A."/>
            <person name="Uohara A."/>
            <person name="Ohji S."/>
            <person name="Ichikawa N."/>
        </authorList>
    </citation>
    <scope>NUCLEOTIDE SEQUENCE [LARGE SCALE GENOMIC DNA]</scope>
    <source>
        <strain evidence="2 3">NBRC 15516</strain>
    </source>
</reference>
<protein>
    <submittedName>
        <fullName evidence="2">Uncharacterized protein</fullName>
    </submittedName>
</protein>
<gene>
    <name evidence="2" type="ORF">CCE02nite_03650</name>
</gene>
<accession>A0A4Y4DTS8</accession>
<feature type="compositionally biased region" description="Basic and acidic residues" evidence="1">
    <location>
        <begin position="1"/>
        <end position="20"/>
    </location>
</feature>
<feature type="region of interest" description="Disordered" evidence="1">
    <location>
        <begin position="1"/>
        <end position="71"/>
    </location>
</feature>
<name>A0A4Y4DTS8_CELCE</name>
<feature type="compositionally biased region" description="Low complexity" evidence="1">
    <location>
        <begin position="35"/>
        <end position="49"/>
    </location>
</feature>
<evidence type="ECO:0000313" key="3">
    <source>
        <dbReference type="Proteomes" id="UP000316659"/>
    </source>
</evidence>
<organism evidence="2 3">
    <name type="scientific">Cellulosimicrobium cellulans</name>
    <name type="common">Arthrobacter luteus</name>
    <dbReference type="NCBI Taxonomy" id="1710"/>
    <lineage>
        <taxon>Bacteria</taxon>
        <taxon>Bacillati</taxon>
        <taxon>Actinomycetota</taxon>
        <taxon>Actinomycetes</taxon>
        <taxon>Micrococcales</taxon>
        <taxon>Promicromonosporaceae</taxon>
        <taxon>Cellulosimicrobium</taxon>
    </lineage>
</organism>
<evidence type="ECO:0000256" key="1">
    <source>
        <dbReference type="SAM" id="MobiDB-lite"/>
    </source>
</evidence>
<sequence>MPRCSRRDATEESWRNERMPRPPPEPGRGEVKDMGPPGWGRSVVVRGGVAPAGGRGRVDRSREDDSESNSQ</sequence>
<dbReference type="Proteomes" id="UP000316659">
    <property type="component" value="Unassembled WGS sequence"/>
</dbReference>